<evidence type="ECO:0000256" key="3">
    <source>
        <dbReference type="ARBA" id="ARBA00022691"/>
    </source>
</evidence>
<feature type="active site" evidence="5">
    <location>
        <position position="420"/>
    </location>
</feature>
<proteinExistence type="inferred from homology"/>
<protein>
    <submittedName>
        <fullName evidence="7">23S rRNA (Uracil(1939)-C(5))-methyltransferase RlmD</fullName>
        <ecNumber evidence="7">2.1.1.190</ecNumber>
    </submittedName>
</protein>
<feature type="binding site" evidence="4">
    <location>
        <position position="298"/>
    </location>
    <ligand>
        <name>S-adenosyl-L-methionine</name>
        <dbReference type="ChEBI" id="CHEBI:59789"/>
    </ligand>
</feature>
<accession>A0A8J6NXG4</accession>
<evidence type="ECO:0000313" key="8">
    <source>
        <dbReference type="Proteomes" id="UP000603434"/>
    </source>
</evidence>
<feature type="binding site" evidence="4">
    <location>
        <position position="348"/>
    </location>
    <ligand>
        <name>S-adenosyl-L-methionine</name>
        <dbReference type="ChEBI" id="CHEBI:59789"/>
    </ligand>
</feature>
<dbReference type="PANTHER" id="PTHR11061:SF30">
    <property type="entry name" value="TRNA (URACIL(54)-C(5))-METHYLTRANSFERASE"/>
    <property type="match status" value="1"/>
</dbReference>
<reference evidence="7 8" key="1">
    <citation type="submission" date="2020-08" db="EMBL/GenBank/DDBJ databases">
        <title>Bridging the membrane lipid divide: bacteria of the FCB group superphylum have the potential to synthesize archaeal ether lipids.</title>
        <authorList>
            <person name="Villanueva L."/>
            <person name="Von Meijenfeldt F.A.B."/>
            <person name="Westbye A.B."/>
            <person name="Yadav S."/>
            <person name="Hopmans E.C."/>
            <person name="Dutilh B.E."/>
            <person name="Sinninghe Damste J.S."/>
        </authorList>
    </citation>
    <scope>NUCLEOTIDE SEQUENCE [LARGE SCALE GENOMIC DNA]</scope>
    <source>
        <strain evidence="7">NIOZ-UU30</strain>
    </source>
</reference>
<feature type="domain" description="TRAM" evidence="6">
    <location>
        <begin position="2"/>
        <end position="60"/>
    </location>
</feature>
<evidence type="ECO:0000313" key="7">
    <source>
        <dbReference type="EMBL" id="MBC8363334.1"/>
    </source>
</evidence>
<dbReference type="InterPro" id="IPR030391">
    <property type="entry name" value="MeTrfase_TrmA_CS"/>
</dbReference>
<dbReference type="FunFam" id="3.40.50.150:FF:000009">
    <property type="entry name" value="23S rRNA (Uracil(1939)-C(5))-methyltransferase RlmD"/>
    <property type="match status" value="1"/>
</dbReference>
<organism evidence="7 8">
    <name type="scientific">Candidatus Desulfatibia profunda</name>
    <dbReference type="NCBI Taxonomy" id="2841695"/>
    <lineage>
        <taxon>Bacteria</taxon>
        <taxon>Pseudomonadati</taxon>
        <taxon>Thermodesulfobacteriota</taxon>
        <taxon>Desulfobacteria</taxon>
        <taxon>Desulfobacterales</taxon>
        <taxon>Desulfobacterales incertae sedis</taxon>
        <taxon>Candidatus Desulfatibia</taxon>
    </lineage>
</organism>
<dbReference type="EC" id="2.1.1.190" evidence="7"/>
<dbReference type="InterPro" id="IPR002792">
    <property type="entry name" value="TRAM_dom"/>
</dbReference>
<comment type="caution">
    <text evidence="7">The sequence shown here is derived from an EMBL/GenBank/DDBJ whole genome shotgun (WGS) entry which is preliminary data.</text>
</comment>
<keyword evidence="2 4" id="KW-0808">Transferase</keyword>
<evidence type="ECO:0000256" key="2">
    <source>
        <dbReference type="ARBA" id="ARBA00022679"/>
    </source>
</evidence>
<keyword evidence="1 4" id="KW-0489">Methyltransferase</keyword>
<dbReference type="AlphaFoldDB" id="A0A8J6NXG4"/>
<dbReference type="GO" id="GO:0070041">
    <property type="term" value="F:rRNA (uridine-C5-)-methyltransferase activity"/>
    <property type="evidence" value="ECO:0007669"/>
    <property type="project" value="TreeGrafter"/>
</dbReference>
<gene>
    <name evidence="7" type="primary">rlmD</name>
    <name evidence="7" type="ORF">H8E23_18285</name>
</gene>
<sequence length="462" mass="52017">MPVKKGQRIELEISDIAFGGKGLARVDGLAVFVDQAVPLDIVIARITKKRKQYAEARIDILVEPSPFRITPPCIYSGFCGGCKWQFLNYEKQLIYKQQHVVESLEHIGRIQSVPVHAAIHSKLIFGYRNKMEFSCSDQRWLLPQEMDRDDIDRNFALGLHVPGTFYKVLDTKTCLLQPESGNHILEQIRTFIKNSEAPVYGLRSHHGFWRFVMLRHSVAYDQWMVNIITAAEDRDIVQPLADQLMDNNPKIVSVINNITSRKAGVALGEYEIPLAGTNSIRDKIGPFEFEISANSFFQTNTLGAERLYETVRDYAGLTGKETLLDLYSGAGTIAISLAASAKEVIGLEIVDSAVTDAENNCRLNRISNCRFILGDLRKSLLQITGRPDVMIIDPPRAGMHNDVVKIVLQMAPKRIVYVSCNPATMARDIAMIKDSYSVLEVQPFDMFPHTHHIESVARLEKM</sequence>
<dbReference type="Gene3D" id="2.40.50.140">
    <property type="entry name" value="Nucleic acid-binding proteins"/>
    <property type="match status" value="1"/>
</dbReference>
<dbReference type="PROSITE" id="PS01231">
    <property type="entry name" value="TRMA_2"/>
    <property type="match status" value="1"/>
</dbReference>
<dbReference type="CDD" id="cd02440">
    <property type="entry name" value="AdoMet_MTases"/>
    <property type="match status" value="1"/>
</dbReference>
<evidence type="ECO:0000256" key="1">
    <source>
        <dbReference type="ARBA" id="ARBA00022603"/>
    </source>
</evidence>
<evidence type="ECO:0000256" key="4">
    <source>
        <dbReference type="PROSITE-ProRule" id="PRU01024"/>
    </source>
</evidence>
<dbReference type="FunFam" id="2.40.50.1070:FF:000003">
    <property type="entry name" value="23S rRNA (Uracil-5-)-methyltransferase RumA"/>
    <property type="match status" value="1"/>
</dbReference>
<name>A0A8J6NXG4_9BACT</name>
<evidence type="ECO:0000259" key="6">
    <source>
        <dbReference type="PROSITE" id="PS50926"/>
    </source>
</evidence>
<dbReference type="SUPFAM" id="SSF50249">
    <property type="entry name" value="Nucleic acid-binding proteins"/>
    <property type="match status" value="1"/>
</dbReference>
<dbReference type="InterPro" id="IPR010280">
    <property type="entry name" value="U5_MeTrfase_fam"/>
</dbReference>
<evidence type="ECO:0000256" key="5">
    <source>
        <dbReference type="PROSITE-ProRule" id="PRU10015"/>
    </source>
</evidence>
<dbReference type="Gene3D" id="2.40.50.1070">
    <property type="match status" value="1"/>
</dbReference>
<feature type="active site" description="Nucleophile" evidence="4">
    <location>
        <position position="420"/>
    </location>
</feature>
<dbReference type="PANTHER" id="PTHR11061">
    <property type="entry name" value="RNA M5U METHYLTRANSFERASE"/>
    <property type="match status" value="1"/>
</dbReference>
<dbReference type="PROSITE" id="PS51687">
    <property type="entry name" value="SAM_MT_RNA_M5U"/>
    <property type="match status" value="1"/>
</dbReference>
<comment type="similarity">
    <text evidence="4">Belongs to the class I-like SAM-binding methyltransferase superfamily. RNA M5U methyltransferase family.</text>
</comment>
<dbReference type="PROSITE" id="PS01230">
    <property type="entry name" value="TRMA_1"/>
    <property type="match status" value="1"/>
</dbReference>
<dbReference type="Proteomes" id="UP000603434">
    <property type="component" value="Unassembled WGS sequence"/>
</dbReference>
<dbReference type="InterPro" id="IPR012340">
    <property type="entry name" value="NA-bd_OB-fold"/>
</dbReference>
<keyword evidence="3 4" id="KW-0949">S-adenosyl-L-methionine</keyword>
<feature type="binding site" evidence="4">
    <location>
        <position position="393"/>
    </location>
    <ligand>
        <name>S-adenosyl-L-methionine</name>
        <dbReference type="ChEBI" id="CHEBI:59789"/>
    </ligand>
</feature>
<dbReference type="GO" id="GO:0070475">
    <property type="term" value="P:rRNA base methylation"/>
    <property type="evidence" value="ECO:0007669"/>
    <property type="project" value="TreeGrafter"/>
</dbReference>
<dbReference type="Gene3D" id="3.40.50.150">
    <property type="entry name" value="Vaccinia Virus protein VP39"/>
    <property type="match status" value="1"/>
</dbReference>
<dbReference type="InterPro" id="IPR029063">
    <property type="entry name" value="SAM-dependent_MTases_sf"/>
</dbReference>
<dbReference type="SUPFAM" id="SSF53335">
    <property type="entry name" value="S-adenosyl-L-methionine-dependent methyltransferases"/>
    <property type="match status" value="1"/>
</dbReference>
<dbReference type="Pfam" id="PF05958">
    <property type="entry name" value="tRNA_U5-meth_tr"/>
    <property type="match status" value="2"/>
</dbReference>
<feature type="binding site" evidence="4">
    <location>
        <position position="327"/>
    </location>
    <ligand>
        <name>S-adenosyl-L-methionine</name>
        <dbReference type="ChEBI" id="CHEBI:59789"/>
    </ligand>
</feature>
<dbReference type="NCBIfam" id="TIGR00479">
    <property type="entry name" value="rumA"/>
    <property type="match status" value="1"/>
</dbReference>
<dbReference type="EMBL" id="JACNJH010000289">
    <property type="protein sequence ID" value="MBC8363334.1"/>
    <property type="molecule type" value="Genomic_DNA"/>
</dbReference>
<dbReference type="PROSITE" id="PS50926">
    <property type="entry name" value="TRAM"/>
    <property type="match status" value="1"/>
</dbReference>
<dbReference type="Pfam" id="PF01938">
    <property type="entry name" value="TRAM"/>
    <property type="match status" value="1"/>
</dbReference>
<dbReference type="InterPro" id="IPR030390">
    <property type="entry name" value="MeTrfase_TrmA_AS"/>
</dbReference>